<dbReference type="GO" id="GO:0009231">
    <property type="term" value="P:riboflavin biosynthetic process"/>
    <property type="evidence" value="ECO:0007669"/>
    <property type="project" value="InterPro"/>
</dbReference>
<dbReference type="Proteomes" id="UP000580797">
    <property type="component" value="Unassembled WGS sequence"/>
</dbReference>
<dbReference type="EMBL" id="JACHDR010000001">
    <property type="protein sequence ID" value="MBB5513720.1"/>
    <property type="molecule type" value="Genomic_DNA"/>
</dbReference>
<evidence type="ECO:0000313" key="6">
    <source>
        <dbReference type="Proteomes" id="UP000580797"/>
    </source>
</evidence>
<comment type="pathway">
    <text evidence="1">Cofactor biosynthesis; riboflavin biosynthesis.</text>
</comment>
<organism evidence="5 6">
    <name type="scientific">Neomicrococcus aestuarii</name>
    <dbReference type="NCBI Taxonomy" id="556325"/>
    <lineage>
        <taxon>Bacteria</taxon>
        <taxon>Bacillati</taxon>
        <taxon>Actinomycetota</taxon>
        <taxon>Actinomycetes</taxon>
        <taxon>Micrococcales</taxon>
        <taxon>Micrococcaceae</taxon>
        <taxon>Neomicrococcus</taxon>
    </lineage>
</organism>
<dbReference type="RefSeq" id="WP_183666120.1">
    <property type="nucleotide sequence ID" value="NZ_BAAARH010000008.1"/>
</dbReference>
<keyword evidence="2" id="KW-0521">NADP</keyword>
<protein>
    <submittedName>
        <fullName evidence="5">Riboflavin biosynthesis pyrimidine reductase</fullName>
    </submittedName>
</protein>
<dbReference type="PANTHER" id="PTHR38011:SF7">
    <property type="entry name" value="2,5-DIAMINO-6-RIBOSYLAMINO-4(3H)-PYRIMIDINONE 5'-PHOSPHATE REDUCTASE"/>
    <property type="match status" value="1"/>
</dbReference>
<evidence type="ECO:0000313" key="5">
    <source>
        <dbReference type="EMBL" id="MBB5513720.1"/>
    </source>
</evidence>
<evidence type="ECO:0000256" key="3">
    <source>
        <dbReference type="ARBA" id="ARBA00023002"/>
    </source>
</evidence>
<keyword evidence="3" id="KW-0560">Oxidoreductase</keyword>
<sequence length="247" mass="26827">MRNLTGSGEVLSEDDLLALYEPPADSSAGFVRFNFVMTADGGATHRGVSGDIGGPADKQMFQLLRRFAHVLLMGAGTVRAEGYEGDVLSLEDKSWRSQRGLSEYLRVALISGSLHLDPQDKFFQQSPTVPLIYTSESSSPDQRAKLSDVAEIVLAGKDRVEPQLVVQDLLQRGYSMIHSEGGPTVLGEFQQANLVDSLCVTLAPKTAGPGEKRIGGDAGNTATNELRDMQLHHVLKQDGELVLEYRK</sequence>
<accession>A0A7W8TVK8</accession>
<gene>
    <name evidence="5" type="ORF">HD598_002407</name>
</gene>
<dbReference type="InterPro" id="IPR024072">
    <property type="entry name" value="DHFR-like_dom_sf"/>
</dbReference>
<feature type="domain" description="Bacterial bifunctional deaminase-reductase C-terminal" evidence="4">
    <location>
        <begin position="30"/>
        <end position="233"/>
    </location>
</feature>
<dbReference type="Pfam" id="PF01872">
    <property type="entry name" value="RibD_C"/>
    <property type="match status" value="1"/>
</dbReference>
<evidence type="ECO:0000256" key="1">
    <source>
        <dbReference type="ARBA" id="ARBA00005104"/>
    </source>
</evidence>
<dbReference type="InterPro" id="IPR050765">
    <property type="entry name" value="Riboflavin_Biosynth_HTPR"/>
</dbReference>
<dbReference type="GO" id="GO:0008703">
    <property type="term" value="F:5-amino-6-(5-phosphoribosylamino)uracil reductase activity"/>
    <property type="evidence" value="ECO:0007669"/>
    <property type="project" value="InterPro"/>
</dbReference>
<dbReference type="SUPFAM" id="SSF53597">
    <property type="entry name" value="Dihydrofolate reductase-like"/>
    <property type="match status" value="1"/>
</dbReference>
<evidence type="ECO:0000256" key="2">
    <source>
        <dbReference type="ARBA" id="ARBA00022857"/>
    </source>
</evidence>
<proteinExistence type="predicted"/>
<reference evidence="5 6" key="1">
    <citation type="submission" date="2020-08" db="EMBL/GenBank/DDBJ databases">
        <title>Sequencing the genomes of 1000 actinobacteria strains.</title>
        <authorList>
            <person name="Klenk H.-P."/>
        </authorList>
    </citation>
    <scope>NUCLEOTIDE SEQUENCE [LARGE SCALE GENOMIC DNA]</scope>
    <source>
        <strain evidence="5 6">DSM 105783</strain>
    </source>
</reference>
<dbReference type="PANTHER" id="PTHR38011">
    <property type="entry name" value="DIHYDROFOLATE REDUCTASE FAMILY PROTEIN (AFU_ORTHOLOGUE AFUA_8G06820)"/>
    <property type="match status" value="1"/>
</dbReference>
<dbReference type="AlphaFoldDB" id="A0A7W8TVK8"/>
<dbReference type="Gene3D" id="3.40.430.10">
    <property type="entry name" value="Dihydrofolate Reductase, subunit A"/>
    <property type="match status" value="1"/>
</dbReference>
<evidence type="ECO:0000259" key="4">
    <source>
        <dbReference type="Pfam" id="PF01872"/>
    </source>
</evidence>
<name>A0A7W8TVK8_9MICC</name>
<comment type="caution">
    <text evidence="5">The sequence shown here is derived from an EMBL/GenBank/DDBJ whole genome shotgun (WGS) entry which is preliminary data.</text>
</comment>
<dbReference type="InterPro" id="IPR002734">
    <property type="entry name" value="RibDG_C"/>
</dbReference>